<evidence type="ECO:0000256" key="3">
    <source>
        <dbReference type="ARBA" id="ARBA00023004"/>
    </source>
</evidence>
<dbReference type="EMBL" id="JAFREM010000028">
    <property type="protein sequence ID" value="MBO1307878.1"/>
    <property type="molecule type" value="Genomic_DNA"/>
</dbReference>
<evidence type="ECO:0000259" key="5">
    <source>
        <dbReference type="SMART" id="SM00478"/>
    </source>
</evidence>
<dbReference type="RefSeq" id="WP_207674867.1">
    <property type="nucleotide sequence ID" value="NZ_JAFREM010000028.1"/>
</dbReference>
<reference evidence="6 7" key="1">
    <citation type="submission" date="2021-03" db="EMBL/GenBank/DDBJ databases">
        <title>Enterococcal diversity collection.</title>
        <authorList>
            <person name="Gilmore M.S."/>
            <person name="Schwartzman J."/>
            <person name="Van Tyne D."/>
            <person name="Martin M."/>
            <person name="Earl A.M."/>
            <person name="Manson A.L."/>
            <person name="Straub T."/>
            <person name="Salamzade R."/>
            <person name="Saavedra J."/>
            <person name="Lebreton F."/>
            <person name="Prichula J."/>
            <person name="Schaufler K."/>
            <person name="Gaca A."/>
            <person name="Sgardioli B."/>
            <person name="Wagenaar J."/>
            <person name="Strong T."/>
        </authorList>
    </citation>
    <scope>NUCLEOTIDE SEQUENCE [LARGE SCALE GENOMIC DNA]</scope>
    <source>
        <strain evidence="6 7">669A</strain>
    </source>
</reference>
<proteinExistence type="predicted"/>
<comment type="caution">
    <text evidence="6">The sequence shown here is derived from an EMBL/GenBank/DDBJ whole genome shotgun (WGS) entry which is preliminary data.</text>
</comment>
<dbReference type="SMART" id="SM00478">
    <property type="entry name" value="ENDO3c"/>
    <property type="match status" value="1"/>
</dbReference>
<organism evidence="6 7">
    <name type="scientific">Candidatus Enterococcus moelleringii</name>
    <dbReference type="NCBI Taxonomy" id="2815325"/>
    <lineage>
        <taxon>Bacteria</taxon>
        <taxon>Bacillati</taxon>
        <taxon>Bacillota</taxon>
        <taxon>Bacilli</taxon>
        <taxon>Lactobacillales</taxon>
        <taxon>Enterococcaceae</taxon>
        <taxon>Enterococcus</taxon>
    </lineage>
</organism>
<dbReference type="PIRSF" id="PIRSF001435">
    <property type="entry name" value="Nth"/>
    <property type="match status" value="1"/>
</dbReference>
<dbReference type="Pfam" id="PF00730">
    <property type="entry name" value="HhH-GPD"/>
    <property type="match status" value="1"/>
</dbReference>
<dbReference type="Gene3D" id="1.10.340.30">
    <property type="entry name" value="Hypothetical protein, domain 2"/>
    <property type="match status" value="1"/>
</dbReference>
<dbReference type="PANTHER" id="PTHR10359">
    <property type="entry name" value="A/G-SPECIFIC ADENINE GLYCOSYLASE/ENDONUCLEASE III"/>
    <property type="match status" value="1"/>
</dbReference>
<protein>
    <submittedName>
        <fullName evidence="6">Deoxyribonuclease I</fullName>
    </submittedName>
</protein>
<evidence type="ECO:0000313" key="7">
    <source>
        <dbReference type="Proteomes" id="UP000664601"/>
    </source>
</evidence>
<dbReference type="PANTHER" id="PTHR10359:SF19">
    <property type="entry name" value="DNA REPAIR GLYCOSYLASE MJ1434-RELATED"/>
    <property type="match status" value="1"/>
</dbReference>
<keyword evidence="4" id="KW-0411">Iron-sulfur</keyword>
<gene>
    <name evidence="6" type="ORF">JZO70_17010</name>
</gene>
<evidence type="ECO:0000313" key="6">
    <source>
        <dbReference type="EMBL" id="MBO1307878.1"/>
    </source>
</evidence>
<evidence type="ECO:0000256" key="4">
    <source>
        <dbReference type="ARBA" id="ARBA00023014"/>
    </source>
</evidence>
<dbReference type="CDD" id="cd00056">
    <property type="entry name" value="ENDO3c"/>
    <property type="match status" value="1"/>
</dbReference>
<sequence>MIGNIDKLYERLEANMDNRVWWDTENLWEIVVGAILVQNTNWKNVDYSLDNIREAIGFIPEKLAAIDILELQELIRPSGFYKNKSRALKEIFAWFETYNFDIAAIQQKDLPSLREELLSIRGIGQETADVLLIFVFNKVSFIADRYAQRIFNQLGLEEMLNYSKLQAMIKLPTDFTNQQAQNFHGWLVDYGQIHLKSEEAWEAGFLSDFELELV</sequence>
<keyword evidence="3" id="KW-0408">Iron</keyword>
<keyword evidence="1" id="KW-0004">4Fe-4S</keyword>
<keyword evidence="2" id="KW-0479">Metal-binding</keyword>
<dbReference type="InterPro" id="IPR003265">
    <property type="entry name" value="HhH-GPD_domain"/>
</dbReference>
<evidence type="ECO:0000256" key="2">
    <source>
        <dbReference type="ARBA" id="ARBA00022723"/>
    </source>
</evidence>
<dbReference type="Proteomes" id="UP000664601">
    <property type="component" value="Unassembled WGS sequence"/>
</dbReference>
<keyword evidence="7" id="KW-1185">Reference proteome</keyword>
<name>A0ABS3LFT4_9ENTE</name>
<evidence type="ECO:0000256" key="1">
    <source>
        <dbReference type="ARBA" id="ARBA00022485"/>
    </source>
</evidence>
<dbReference type="SUPFAM" id="SSF48150">
    <property type="entry name" value="DNA-glycosylase"/>
    <property type="match status" value="1"/>
</dbReference>
<dbReference type="InterPro" id="IPR011257">
    <property type="entry name" value="DNA_glycosylase"/>
</dbReference>
<feature type="domain" description="HhH-GPD" evidence="5">
    <location>
        <begin position="36"/>
        <end position="193"/>
    </location>
</feature>
<accession>A0ABS3LFT4</accession>